<sequence length="144" mass="15667">MVANRGSGARWRCGDGDRAEQQRAKGLTAELQRSADERRDTPAKAADARQQRWRLVGIDGAAQRVADRRRCSDGGPATRRLRGVVRRGLVGAGTTPATPAAAGERREEPMGERGDGGERREESGSDGSDGSERRSDGRRREVRE</sequence>
<organism evidence="2 3">
    <name type="scientific">Stephania cephalantha</name>
    <dbReference type="NCBI Taxonomy" id="152367"/>
    <lineage>
        <taxon>Eukaryota</taxon>
        <taxon>Viridiplantae</taxon>
        <taxon>Streptophyta</taxon>
        <taxon>Embryophyta</taxon>
        <taxon>Tracheophyta</taxon>
        <taxon>Spermatophyta</taxon>
        <taxon>Magnoliopsida</taxon>
        <taxon>Ranunculales</taxon>
        <taxon>Menispermaceae</taxon>
        <taxon>Menispermoideae</taxon>
        <taxon>Cissampelideae</taxon>
        <taxon>Stephania</taxon>
    </lineage>
</organism>
<proteinExistence type="predicted"/>
<dbReference type="EMBL" id="JBBNAG010000004">
    <property type="protein sequence ID" value="KAK9140126.1"/>
    <property type="molecule type" value="Genomic_DNA"/>
</dbReference>
<feature type="region of interest" description="Disordered" evidence="1">
    <location>
        <begin position="64"/>
        <end position="144"/>
    </location>
</feature>
<evidence type="ECO:0000256" key="1">
    <source>
        <dbReference type="SAM" id="MobiDB-lite"/>
    </source>
</evidence>
<keyword evidence="3" id="KW-1185">Reference proteome</keyword>
<feature type="compositionally biased region" description="Basic and acidic residues" evidence="1">
    <location>
        <begin position="12"/>
        <end position="23"/>
    </location>
</feature>
<gene>
    <name evidence="2" type="ORF">Scep_009807</name>
</gene>
<protein>
    <submittedName>
        <fullName evidence="2">Uncharacterized protein</fullName>
    </submittedName>
</protein>
<name>A0AAP0PGL9_9MAGN</name>
<feature type="compositionally biased region" description="Basic and acidic residues" evidence="1">
    <location>
        <begin position="103"/>
        <end position="123"/>
    </location>
</feature>
<feature type="compositionally biased region" description="Basic and acidic residues" evidence="1">
    <location>
        <begin position="130"/>
        <end position="144"/>
    </location>
</feature>
<reference evidence="2 3" key="1">
    <citation type="submission" date="2024-01" db="EMBL/GenBank/DDBJ databases">
        <title>Genome assemblies of Stephania.</title>
        <authorList>
            <person name="Yang L."/>
        </authorList>
    </citation>
    <scope>NUCLEOTIDE SEQUENCE [LARGE SCALE GENOMIC DNA]</scope>
    <source>
        <strain evidence="2">JXDWG</strain>
        <tissue evidence="2">Leaf</tissue>
    </source>
</reference>
<accession>A0AAP0PGL9</accession>
<evidence type="ECO:0000313" key="3">
    <source>
        <dbReference type="Proteomes" id="UP001419268"/>
    </source>
</evidence>
<feature type="compositionally biased region" description="Low complexity" evidence="1">
    <location>
        <begin position="86"/>
        <end position="102"/>
    </location>
</feature>
<comment type="caution">
    <text evidence="2">The sequence shown here is derived from an EMBL/GenBank/DDBJ whole genome shotgun (WGS) entry which is preliminary data.</text>
</comment>
<feature type="region of interest" description="Disordered" evidence="1">
    <location>
        <begin position="1"/>
        <end position="51"/>
    </location>
</feature>
<dbReference type="AlphaFoldDB" id="A0AAP0PGL9"/>
<feature type="compositionally biased region" description="Basic and acidic residues" evidence="1">
    <location>
        <begin position="33"/>
        <end position="50"/>
    </location>
</feature>
<evidence type="ECO:0000313" key="2">
    <source>
        <dbReference type="EMBL" id="KAK9140126.1"/>
    </source>
</evidence>
<dbReference type="Proteomes" id="UP001419268">
    <property type="component" value="Unassembled WGS sequence"/>
</dbReference>